<name>A0A9E6ZHM4_ALIAG</name>
<keyword evidence="1" id="KW-0472">Membrane</keyword>
<sequence>MSATHWMYLLGALVIIVTMIFRKNIVVPSIVFTILVAWVYKGSLIFGFQSLFNADLYAANQLFNVFLVISLMVAMLKAASSIGADQLIIKPVQKLMVSPTVAYLILAVATFLISLFFWPTPAIPLVGALLIPAAVRVGLSPMSAAIAVALAGQGMALAGDLVLQAAPKITAAAAGVPTSLILGKAGVLTIVTGVVALGLAFIFQRKEDVAFKNKRIDERMHVAGMLSMGEMAATSEDRQTGRIAFGKRALFIAILIPLLLIGVIVVMLTDNITGGDATALLGGVGAILLVIIGMLSRGPGKLGGFEAVSEYLVEGFVFAFRAMGPVIPIAGFFFLGGTDGAQAILGKNAPGFLFDAALKLGHTLPAGSAIGAFGVLFLGMLIGLDGSGFAGLPLVGAIAGALGHGNAQYISMLSAVGQVGSVWTGGGTIVAWSSLVAVAGIAGVKVQDLVKKNFLPVLIGLVICTIVAIIVW</sequence>
<dbReference type="KEGG" id="aaco:K1I37_00815"/>
<feature type="transmembrane region" description="Helical" evidence="1">
    <location>
        <begin position="146"/>
        <end position="165"/>
    </location>
</feature>
<feature type="transmembrane region" description="Helical" evidence="1">
    <location>
        <begin position="422"/>
        <end position="442"/>
    </location>
</feature>
<feature type="transmembrane region" description="Helical" evidence="1">
    <location>
        <begin position="280"/>
        <end position="299"/>
    </location>
</feature>
<dbReference type="Proteomes" id="UP000829401">
    <property type="component" value="Chromosome"/>
</dbReference>
<dbReference type="OrthoDB" id="8641791at2"/>
<feature type="transmembrane region" description="Helical" evidence="1">
    <location>
        <begin position="185"/>
        <end position="203"/>
    </location>
</feature>
<feature type="transmembrane region" description="Helical" evidence="1">
    <location>
        <begin position="122"/>
        <end position="139"/>
    </location>
</feature>
<feature type="transmembrane region" description="Helical" evidence="1">
    <location>
        <begin position="311"/>
        <end position="335"/>
    </location>
</feature>
<keyword evidence="1" id="KW-0812">Transmembrane</keyword>
<evidence type="ECO:0000313" key="3">
    <source>
        <dbReference type="Proteomes" id="UP000829401"/>
    </source>
</evidence>
<accession>A0A9E6ZHM4</accession>
<feature type="transmembrane region" description="Helical" evidence="1">
    <location>
        <begin position="29"/>
        <end position="52"/>
    </location>
</feature>
<evidence type="ECO:0000256" key="1">
    <source>
        <dbReference type="SAM" id="Phobius"/>
    </source>
</evidence>
<gene>
    <name evidence="2" type="ORF">K1I37_00815</name>
</gene>
<feature type="transmembrane region" description="Helical" evidence="1">
    <location>
        <begin position="391"/>
        <end position="410"/>
    </location>
</feature>
<dbReference type="RefSeq" id="WP_040440772.1">
    <property type="nucleotide sequence ID" value="NZ_AURB01000024.1"/>
</dbReference>
<organism evidence="2 3">
    <name type="scientific">Alicyclobacillus acidoterrestris (strain ATCC 49025 / DSM 3922 / CIP 106132 / NCIMB 13137 / GD3B)</name>
    <dbReference type="NCBI Taxonomy" id="1356854"/>
    <lineage>
        <taxon>Bacteria</taxon>
        <taxon>Bacillati</taxon>
        <taxon>Bacillota</taxon>
        <taxon>Bacilli</taxon>
        <taxon>Bacillales</taxon>
        <taxon>Alicyclobacillaceae</taxon>
        <taxon>Alicyclobacillus</taxon>
    </lineage>
</organism>
<feature type="transmembrane region" description="Helical" evidence="1">
    <location>
        <begin position="58"/>
        <end position="76"/>
    </location>
</feature>
<protein>
    <submittedName>
        <fullName evidence="2">Uncharacterized protein</fullName>
    </submittedName>
</protein>
<keyword evidence="3" id="KW-1185">Reference proteome</keyword>
<dbReference type="AlphaFoldDB" id="A0A9E6ZHM4"/>
<feature type="transmembrane region" description="Helical" evidence="1">
    <location>
        <begin position="364"/>
        <end position="384"/>
    </location>
</feature>
<feature type="transmembrane region" description="Helical" evidence="1">
    <location>
        <begin position="6"/>
        <end position="22"/>
    </location>
</feature>
<proteinExistence type="predicted"/>
<dbReference type="EMBL" id="CP080467">
    <property type="protein sequence ID" value="UNO49143.1"/>
    <property type="molecule type" value="Genomic_DNA"/>
</dbReference>
<evidence type="ECO:0000313" key="2">
    <source>
        <dbReference type="EMBL" id="UNO49143.1"/>
    </source>
</evidence>
<reference evidence="3" key="1">
    <citation type="journal article" date="2022" name="G3 (Bethesda)">
        <title>Unveiling the complete genome sequence of Alicyclobacillus acidoterrestris DSM 3922T, a taint-producing strain.</title>
        <authorList>
            <person name="Leonardo I.C."/>
            <person name="Barreto Crespo M.T."/>
            <person name="Gaspar F.B."/>
        </authorList>
    </citation>
    <scope>NUCLEOTIDE SEQUENCE [LARGE SCALE GENOMIC DNA]</scope>
    <source>
        <strain evidence="3">DSM 3922</strain>
    </source>
</reference>
<feature type="transmembrane region" description="Helical" evidence="1">
    <location>
        <begin position="454"/>
        <end position="471"/>
    </location>
</feature>
<feature type="transmembrane region" description="Helical" evidence="1">
    <location>
        <begin position="249"/>
        <end position="268"/>
    </location>
</feature>
<feature type="transmembrane region" description="Helical" evidence="1">
    <location>
        <begin position="97"/>
        <end position="116"/>
    </location>
</feature>
<keyword evidence="1" id="KW-1133">Transmembrane helix</keyword>